<organism evidence="2 3">
    <name type="scientific">Jaapia argillacea MUCL 33604</name>
    <dbReference type="NCBI Taxonomy" id="933084"/>
    <lineage>
        <taxon>Eukaryota</taxon>
        <taxon>Fungi</taxon>
        <taxon>Dikarya</taxon>
        <taxon>Basidiomycota</taxon>
        <taxon>Agaricomycotina</taxon>
        <taxon>Agaricomycetes</taxon>
        <taxon>Agaricomycetidae</taxon>
        <taxon>Jaapiales</taxon>
        <taxon>Jaapiaceae</taxon>
        <taxon>Jaapia</taxon>
    </lineage>
</organism>
<feature type="transmembrane region" description="Helical" evidence="1">
    <location>
        <begin position="21"/>
        <end position="42"/>
    </location>
</feature>
<protein>
    <recommendedName>
        <fullName evidence="4">Aminoglycoside phosphotransferase domain-containing protein</fullName>
    </recommendedName>
</protein>
<proteinExistence type="predicted"/>
<reference evidence="3" key="1">
    <citation type="journal article" date="2014" name="Proc. Natl. Acad. Sci. U.S.A.">
        <title>Extensive sampling of basidiomycete genomes demonstrates inadequacy of the white-rot/brown-rot paradigm for wood decay fungi.</title>
        <authorList>
            <person name="Riley R."/>
            <person name="Salamov A.A."/>
            <person name="Brown D.W."/>
            <person name="Nagy L.G."/>
            <person name="Floudas D."/>
            <person name="Held B.W."/>
            <person name="Levasseur A."/>
            <person name="Lombard V."/>
            <person name="Morin E."/>
            <person name="Otillar R."/>
            <person name="Lindquist E.A."/>
            <person name="Sun H."/>
            <person name="LaButti K.M."/>
            <person name="Schmutz J."/>
            <person name="Jabbour D."/>
            <person name="Luo H."/>
            <person name="Baker S.E."/>
            <person name="Pisabarro A.G."/>
            <person name="Walton J.D."/>
            <person name="Blanchette R.A."/>
            <person name="Henrissat B."/>
            <person name="Martin F."/>
            <person name="Cullen D."/>
            <person name="Hibbett D.S."/>
            <person name="Grigoriev I.V."/>
        </authorList>
    </citation>
    <scope>NUCLEOTIDE SEQUENCE [LARGE SCALE GENOMIC DNA]</scope>
    <source>
        <strain evidence="3">MUCL 33604</strain>
    </source>
</reference>
<dbReference type="EMBL" id="KL197744">
    <property type="protein sequence ID" value="KDQ51892.1"/>
    <property type="molecule type" value="Genomic_DNA"/>
</dbReference>
<dbReference type="HOGENOM" id="CLU_064976_0_0_1"/>
<keyword evidence="1" id="KW-0812">Transmembrane</keyword>
<dbReference type="OrthoDB" id="5210591at2759"/>
<name>A0A067PLJ7_9AGAM</name>
<sequence length="448" mass="50418">MTRSWFRLPKYLIRFGHRYRFQSTLLSISGLSISVATFYLFATPSDDPLGKRTSRFMASSAAQSSIRAAEPFGVTLQEAQIIVNHHLGQSPHVSALKELKDYGFSPSTRSYEIHVQTSDPSSFLLIVTPPPSPPSPSAPSYHPNSIPTLSHLHHLIKTNTSIPLPQIHHVDSSCSLVPFPYILSDLPTGIKLSEARARGLLTEKENMVVDLKVGAWLRELHDIENDWFGCPKSLEDTEKQAHQHHLPHHLGALGHFGVGGAEEEEPSYSWQESFTLFLEEMMCEAEERGEELPYEEIRMYLSRAIGFYLFDDAEVPKLVWFTGNEDAILIDVPSASNSESLSRPEPRITSFLQFTHAIYGDPLLERLFASPGPSKALLEGYGKNVVVFARQRTKRIWYEVFWGLVVLSEMAKAGLGEEEEEVKVGERRKRAKEVVLEGVKMLKDAPCY</sequence>
<evidence type="ECO:0000313" key="2">
    <source>
        <dbReference type="EMBL" id="KDQ51892.1"/>
    </source>
</evidence>
<evidence type="ECO:0000313" key="3">
    <source>
        <dbReference type="Proteomes" id="UP000027265"/>
    </source>
</evidence>
<gene>
    <name evidence="2" type="ORF">JAAARDRAFT_40715</name>
</gene>
<evidence type="ECO:0008006" key="4">
    <source>
        <dbReference type="Google" id="ProtNLM"/>
    </source>
</evidence>
<dbReference type="Proteomes" id="UP000027265">
    <property type="component" value="Unassembled WGS sequence"/>
</dbReference>
<keyword evidence="3" id="KW-1185">Reference proteome</keyword>
<accession>A0A067PLJ7</accession>
<keyword evidence="1" id="KW-1133">Transmembrane helix</keyword>
<dbReference type="InParanoid" id="A0A067PLJ7"/>
<evidence type="ECO:0000256" key="1">
    <source>
        <dbReference type="SAM" id="Phobius"/>
    </source>
</evidence>
<dbReference type="AlphaFoldDB" id="A0A067PLJ7"/>
<keyword evidence="1" id="KW-0472">Membrane</keyword>